<feature type="transmembrane region" description="Helical" evidence="1">
    <location>
        <begin position="386"/>
        <end position="405"/>
    </location>
</feature>
<dbReference type="InterPro" id="IPR005625">
    <property type="entry name" value="PepSY-ass_TM"/>
</dbReference>
<sequence>MNAGFRQSQSSLHTWSGLIVGWVLFTIFLMGTVSYWREDIDRWMRPELAGGEQPEQVVAGAVAYLRDKAPDAKSWFISVPGKHETGATLFWQPRPVEGQPPRRGRRDTRALVGADGQPIHARDTRGGEFFYRFHFDLHYVPVIWARWFVGFCAMAMLVAIISGVITHKKIFKDFFTFRRGKGQRTWLDGHNATAVLALPFHLMITYTGLVTLMTLYMPWAAVANYSQTDKLFDALFPSAGEVVRAEKPAPLVDLAPLMRDARARWGGRDIGAIRVAEPGDAAARVTITASQNDGISVRKPSIAYSGVTGRMIWQSYGAKGAAEAAGVMIGLHAGRYASDLLRWLYFLSGIGGTVMVGSGLVLWTVKRREKLSDPMRPHFGFRLVERLNIGFVAGLPLAMTGYLWANRLLPVHMAGRADWEIHAMFIVWGIALLAGFLRPAKRAWVELFALAGVALIALPVHDLIGSRGVIASVIEGDMRMVAMNLTLLLLGGAFLTMARKVHRHQPKAKRARKAPRSPEVITMLEAAE</sequence>
<feature type="transmembrane region" description="Helical" evidence="1">
    <location>
        <begin position="343"/>
        <end position="365"/>
    </location>
</feature>
<evidence type="ECO:0000313" key="3">
    <source>
        <dbReference type="Proteomes" id="UP000218272"/>
    </source>
</evidence>
<dbReference type="OrthoDB" id="9776609at2"/>
<evidence type="ECO:0000313" key="2">
    <source>
        <dbReference type="EMBL" id="BAV63603.1"/>
    </source>
</evidence>
<dbReference type="Proteomes" id="UP000218272">
    <property type="component" value="Chromosome SCLO_1"/>
</dbReference>
<keyword evidence="3" id="KW-1185">Reference proteome</keyword>
<dbReference type="PANTHER" id="PTHR34219:SF4">
    <property type="entry name" value="PEPSY DOMAIN-CONTAINING PROTEIN"/>
    <property type="match status" value="1"/>
</dbReference>
<dbReference type="AlphaFoldDB" id="A0A1E1EZC1"/>
<keyword evidence="1" id="KW-1133">Transmembrane helix</keyword>
<dbReference type="KEGG" id="sclo:SCLO_1005630"/>
<reference evidence="2 3" key="1">
    <citation type="submission" date="2016-10" db="EMBL/GenBank/DDBJ databases">
        <title>Complete Genome Sequence of the Nonylphenol-Degrading Bacterium Sphingobium cloacae JCM 10874T.</title>
        <authorList>
            <person name="Ootsuka M."/>
            <person name="Nishizawa T."/>
            <person name="Ohta H."/>
        </authorList>
    </citation>
    <scope>NUCLEOTIDE SEQUENCE [LARGE SCALE GENOMIC DNA]</scope>
    <source>
        <strain evidence="2 3">JCM 10874</strain>
    </source>
</reference>
<evidence type="ECO:0000256" key="1">
    <source>
        <dbReference type="SAM" id="Phobius"/>
    </source>
</evidence>
<keyword evidence="1" id="KW-0812">Transmembrane</keyword>
<protein>
    <submittedName>
        <fullName evidence="2">Peptidase</fullName>
    </submittedName>
</protein>
<feature type="transmembrane region" description="Helical" evidence="1">
    <location>
        <begin position="12"/>
        <end position="36"/>
    </location>
</feature>
<accession>A0A1E1EZC1</accession>
<gene>
    <name evidence="2" type="ORF">SCLO_1005630</name>
</gene>
<feature type="transmembrane region" description="Helical" evidence="1">
    <location>
        <begin position="444"/>
        <end position="461"/>
    </location>
</feature>
<keyword evidence="1" id="KW-0472">Membrane</keyword>
<feature type="transmembrane region" description="Helical" evidence="1">
    <location>
        <begin position="481"/>
        <end position="498"/>
    </location>
</feature>
<dbReference type="Pfam" id="PF03929">
    <property type="entry name" value="PepSY_TM"/>
    <property type="match status" value="1"/>
</dbReference>
<proteinExistence type="predicted"/>
<feature type="transmembrane region" description="Helical" evidence="1">
    <location>
        <begin position="417"/>
        <end position="437"/>
    </location>
</feature>
<feature type="transmembrane region" description="Helical" evidence="1">
    <location>
        <begin position="144"/>
        <end position="165"/>
    </location>
</feature>
<feature type="transmembrane region" description="Helical" evidence="1">
    <location>
        <begin position="186"/>
        <end position="209"/>
    </location>
</feature>
<dbReference type="EMBL" id="AP017655">
    <property type="protein sequence ID" value="BAV63603.1"/>
    <property type="molecule type" value="Genomic_DNA"/>
</dbReference>
<dbReference type="RefSeq" id="WP_066520077.1">
    <property type="nucleotide sequence ID" value="NZ_AP017655.1"/>
</dbReference>
<dbReference type="PANTHER" id="PTHR34219">
    <property type="entry name" value="IRON-REGULATED INNER MEMBRANE PROTEIN-RELATED"/>
    <property type="match status" value="1"/>
</dbReference>
<name>A0A1E1EZC1_9SPHN</name>
<organism evidence="2 3">
    <name type="scientific">Sphingobium cloacae</name>
    <dbReference type="NCBI Taxonomy" id="120107"/>
    <lineage>
        <taxon>Bacteria</taxon>
        <taxon>Pseudomonadati</taxon>
        <taxon>Pseudomonadota</taxon>
        <taxon>Alphaproteobacteria</taxon>
        <taxon>Sphingomonadales</taxon>
        <taxon>Sphingomonadaceae</taxon>
        <taxon>Sphingobium</taxon>
    </lineage>
</organism>